<dbReference type="Proteomes" id="UP000663868">
    <property type="component" value="Unassembled WGS sequence"/>
</dbReference>
<comment type="caution">
    <text evidence="3">The sequence shown here is derived from an EMBL/GenBank/DDBJ whole genome shotgun (WGS) entry which is preliminary data.</text>
</comment>
<evidence type="ECO:0000313" key="3">
    <source>
        <dbReference type="EMBL" id="CAF4164277.1"/>
    </source>
</evidence>
<organism evidence="3 4">
    <name type="scientific">Adineta steineri</name>
    <dbReference type="NCBI Taxonomy" id="433720"/>
    <lineage>
        <taxon>Eukaryota</taxon>
        <taxon>Metazoa</taxon>
        <taxon>Spiralia</taxon>
        <taxon>Gnathifera</taxon>
        <taxon>Rotifera</taxon>
        <taxon>Eurotatoria</taxon>
        <taxon>Bdelloidea</taxon>
        <taxon>Adinetida</taxon>
        <taxon>Adinetidae</taxon>
        <taxon>Adineta</taxon>
    </lineage>
</organism>
<name>A0A819Z780_9BILA</name>
<evidence type="ECO:0000313" key="2">
    <source>
        <dbReference type="EMBL" id="CAF1440412.1"/>
    </source>
</evidence>
<protein>
    <submittedName>
        <fullName evidence="3">Uncharacterized protein</fullName>
    </submittedName>
</protein>
<accession>A0A819Z780</accession>
<dbReference type="EMBL" id="CAJOBB010006553">
    <property type="protein sequence ID" value="CAF4164277.1"/>
    <property type="molecule type" value="Genomic_DNA"/>
</dbReference>
<reference evidence="3" key="1">
    <citation type="submission" date="2021-02" db="EMBL/GenBank/DDBJ databases">
        <authorList>
            <person name="Nowell W R."/>
        </authorList>
    </citation>
    <scope>NUCLEOTIDE SEQUENCE</scope>
</reference>
<evidence type="ECO:0000313" key="4">
    <source>
        <dbReference type="Proteomes" id="UP000663868"/>
    </source>
</evidence>
<feature type="region of interest" description="Disordered" evidence="1">
    <location>
        <begin position="153"/>
        <end position="177"/>
    </location>
</feature>
<dbReference type="Proteomes" id="UP000663860">
    <property type="component" value="Unassembled WGS sequence"/>
</dbReference>
<dbReference type="EMBL" id="CAJNOE010001649">
    <property type="protein sequence ID" value="CAF1440412.1"/>
    <property type="molecule type" value="Genomic_DNA"/>
</dbReference>
<dbReference type="AlphaFoldDB" id="A0A819Z780"/>
<gene>
    <name evidence="2" type="ORF">IZO911_LOCUS41764</name>
    <name evidence="3" type="ORF">KXQ929_LOCUS37999</name>
</gene>
<evidence type="ECO:0000256" key="1">
    <source>
        <dbReference type="SAM" id="MobiDB-lite"/>
    </source>
</evidence>
<sequence length="210" mass="24396">MSRTLQLVELIHDYKEKISSKEYNIIFATHIAMVSREFSLKDEQAEEKFKNYSGQNFQIEYVTENQKMLVAHEFRHETCVITFQLNGDVPCYKQLEYNKVFDKNFEFLKSHKLMDDIRGSILYVLKRRKKNAQPIASETNDPPIVSETNAQPIASETNDPPIVSETNDQSPTIATTDNCNYPLKIDIDLIEKSESRKALDTPDFYSRTKK</sequence>
<proteinExistence type="predicted"/>